<reference evidence="5 8" key="3">
    <citation type="journal article" date="2017" name="Nat. Microbiol.">
        <title>Natural product diversity associated with the nematode symbionts Photorhabdus and Xenorhabdus.</title>
        <authorList>
            <person name="Tobias N.J."/>
            <person name="Wolff H."/>
            <person name="Djahanschiri B."/>
            <person name="Grundmann F."/>
            <person name="Kronenwerth M."/>
            <person name="Shi Y.M."/>
            <person name="Simonyi S."/>
            <person name="Grun P."/>
            <person name="Shapiro-Ilan D."/>
            <person name="Pidot S.J."/>
            <person name="Stinear T.P."/>
            <person name="Ebersberger I."/>
            <person name="Bode H.B."/>
        </authorList>
    </citation>
    <scope>NUCLEOTIDE SEQUENCE [LARGE SCALE GENOMIC DNA]</scope>
    <source>
        <strain evidence="5 8">DSM 16336</strain>
    </source>
</reference>
<evidence type="ECO:0000313" key="5">
    <source>
        <dbReference type="EMBL" id="PHM37279.1"/>
    </source>
</evidence>
<feature type="compositionally biased region" description="Polar residues" evidence="2">
    <location>
        <begin position="25"/>
        <end position="42"/>
    </location>
</feature>
<feature type="region of interest" description="Disordered" evidence="2">
    <location>
        <begin position="25"/>
        <end position="44"/>
    </location>
</feature>
<dbReference type="Pfam" id="PF00144">
    <property type="entry name" value="Beta-lactamase"/>
    <property type="match status" value="1"/>
</dbReference>
<keyword evidence="3" id="KW-0732">Signal</keyword>
<dbReference type="EMBL" id="FTLG01000033">
    <property type="protein sequence ID" value="SIP71903.1"/>
    <property type="molecule type" value="Genomic_DNA"/>
</dbReference>
<dbReference type="EMBL" id="NIBU01000008">
    <property type="protein sequence ID" value="PHM37279.1"/>
    <property type="molecule type" value="Genomic_DNA"/>
</dbReference>
<name>A0A1N6MSU4_9GAMM</name>
<reference evidence="7" key="2">
    <citation type="submission" date="2016-12" db="EMBL/GenBank/DDBJ databases">
        <authorList>
            <person name="Gaudriault S."/>
        </authorList>
    </citation>
    <scope>NUCLEOTIDE SEQUENCE [LARGE SCALE GENOMIC DNA]</scope>
    <source>
        <strain evidence="7">HGB1681 (deposited as PTA-6826 in the American Type Culture Collection)</strain>
    </source>
</reference>
<feature type="domain" description="Beta-lactamase-related" evidence="4">
    <location>
        <begin position="76"/>
        <end position="388"/>
    </location>
</feature>
<evidence type="ECO:0000313" key="6">
    <source>
        <dbReference type="EMBL" id="SIP71903.1"/>
    </source>
</evidence>
<accession>A0A1N6MSU4</accession>
<dbReference type="SUPFAM" id="SSF56601">
    <property type="entry name" value="beta-lactamase/transpeptidase-like"/>
    <property type="match status" value="1"/>
</dbReference>
<evidence type="ECO:0000256" key="1">
    <source>
        <dbReference type="ARBA" id="ARBA00038473"/>
    </source>
</evidence>
<keyword evidence="8" id="KW-1185">Reference proteome</keyword>
<feature type="signal peptide" evidence="3">
    <location>
        <begin position="1"/>
        <end position="22"/>
    </location>
</feature>
<proteinExistence type="inferred from homology"/>
<gene>
    <name evidence="6" type="primary">ampH</name>
    <name evidence="5" type="ORF">Xinn_00952</name>
    <name evidence="6" type="ORF">XIS1_1280033</name>
</gene>
<feature type="chain" id="PRO_5012975329" evidence="3">
    <location>
        <begin position="23"/>
        <end position="419"/>
    </location>
</feature>
<dbReference type="InterPro" id="IPR001466">
    <property type="entry name" value="Beta-lactam-related"/>
</dbReference>
<dbReference type="PANTHER" id="PTHR22935:SF95">
    <property type="entry name" value="BETA-LACTAMASE-LIKE 1-RELATED"/>
    <property type="match status" value="1"/>
</dbReference>
<dbReference type="OrthoDB" id="119951at2"/>
<dbReference type="PROSITE" id="PS51257">
    <property type="entry name" value="PROKAR_LIPOPROTEIN"/>
    <property type="match status" value="1"/>
</dbReference>
<dbReference type="InterPro" id="IPR012338">
    <property type="entry name" value="Beta-lactam/transpept-like"/>
</dbReference>
<dbReference type="NCBIfam" id="NF007943">
    <property type="entry name" value="PRK10662.1"/>
    <property type="match status" value="1"/>
</dbReference>
<evidence type="ECO:0000313" key="7">
    <source>
        <dbReference type="Proteomes" id="UP000196435"/>
    </source>
</evidence>
<sequence length="419" mass="46259">MNKRLYKFCVISALSLALSACSASGNSHQNKTLQSSNSSKQPTKWEVFDGDAANRKMASALVGKYAQSIFSEGNPLGMAMVVIDNNQVMHHSFGETYPGSGIKPNQNSLIRIASITKLMTSEVMIKLAEQKRIKITDPLQKYTYHNVHIPNFGLGQPIRLYHLASHTSGLPREQPGGKWGRPVFIWPTQSNRWDWLKNAELETAPGTTASYSNLAYDLLADALSKATGEPYSRLLQEEITLPYHMKDTTLTPTPAQCARLMEGIKSSPCLNTIAAAGSGGIYSTPADMQRWMQQFLSSHNQLRKQTASREQGIYFKRAELASIKGMDVAGKADGIGLGWVYMNSRKDIPGIYQKTGGGGGFNTYMAMIPEQNIAVFVVMTRKEHSKFHQVTKGVNELVTALAQNHNQTPEPTVMELVKK</sequence>
<organism evidence="6 7">
    <name type="scientific">Xenorhabdus innexi</name>
    <dbReference type="NCBI Taxonomy" id="290109"/>
    <lineage>
        <taxon>Bacteria</taxon>
        <taxon>Pseudomonadati</taxon>
        <taxon>Pseudomonadota</taxon>
        <taxon>Gammaproteobacteria</taxon>
        <taxon>Enterobacterales</taxon>
        <taxon>Morganellaceae</taxon>
        <taxon>Xenorhabdus</taxon>
    </lineage>
</organism>
<dbReference type="Proteomes" id="UP000196435">
    <property type="component" value="Unassembled WGS sequence"/>
</dbReference>
<dbReference type="RefSeq" id="WP_086955200.1">
    <property type="nucleotide sequence ID" value="NZ_CAWNQC010000281.1"/>
</dbReference>
<reference evidence="6" key="1">
    <citation type="submission" date="2016-12" db="EMBL/GenBank/DDBJ databases">
        <authorList>
            <person name="Song W.-J."/>
            <person name="Kurnit D.M."/>
        </authorList>
    </citation>
    <scope>NUCLEOTIDE SEQUENCE [LARGE SCALE GENOMIC DNA]</scope>
    <source>
        <strain evidence="6">HGB1681</strain>
    </source>
</reference>
<dbReference type="Gene3D" id="3.40.710.10">
    <property type="entry name" value="DD-peptidase/beta-lactamase superfamily"/>
    <property type="match status" value="1"/>
</dbReference>
<evidence type="ECO:0000256" key="3">
    <source>
        <dbReference type="SAM" id="SignalP"/>
    </source>
</evidence>
<dbReference type="PANTHER" id="PTHR22935">
    <property type="entry name" value="PENICILLIN-BINDING PROTEIN"/>
    <property type="match status" value="1"/>
</dbReference>
<evidence type="ECO:0000313" key="8">
    <source>
        <dbReference type="Proteomes" id="UP000224871"/>
    </source>
</evidence>
<comment type="similarity">
    <text evidence="1">Belongs to the beta-lactamase family.</text>
</comment>
<evidence type="ECO:0000259" key="4">
    <source>
        <dbReference type="Pfam" id="PF00144"/>
    </source>
</evidence>
<protein>
    <submittedName>
        <fullName evidence="6">Penicillin-binding protein AmpH</fullName>
    </submittedName>
</protein>
<evidence type="ECO:0000256" key="2">
    <source>
        <dbReference type="SAM" id="MobiDB-lite"/>
    </source>
</evidence>
<dbReference type="AlphaFoldDB" id="A0A1N6MSU4"/>
<dbReference type="InterPro" id="IPR051478">
    <property type="entry name" value="Beta-lactamase-like_AB/R"/>
</dbReference>
<dbReference type="Proteomes" id="UP000224871">
    <property type="component" value="Unassembled WGS sequence"/>
</dbReference>